<dbReference type="PRINTS" id="PR00164">
    <property type="entry name" value="ABC2TRNSPORT"/>
</dbReference>
<evidence type="ECO:0000256" key="4">
    <source>
        <dbReference type="ARBA" id="ARBA00022475"/>
    </source>
</evidence>
<feature type="transmembrane region" description="Helical" evidence="9">
    <location>
        <begin position="238"/>
        <end position="263"/>
    </location>
</feature>
<keyword evidence="12" id="KW-1185">Reference proteome</keyword>
<evidence type="ECO:0000313" key="11">
    <source>
        <dbReference type="EMBL" id="MBD2724675.1"/>
    </source>
</evidence>
<dbReference type="EMBL" id="JACXAC010000009">
    <property type="protein sequence ID" value="MBD2724675.1"/>
    <property type="molecule type" value="Genomic_DNA"/>
</dbReference>
<dbReference type="PANTHER" id="PTHR30413:SF8">
    <property type="entry name" value="TRANSPORT PERMEASE PROTEIN"/>
    <property type="match status" value="1"/>
</dbReference>
<dbReference type="InterPro" id="IPR000412">
    <property type="entry name" value="ABC_2_transport"/>
</dbReference>
<reference evidence="11 12" key="1">
    <citation type="submission" date="2020-09" db="EMBL/GenBank/DDBJ databases">
        <authorList>
            <person name="Kim M.K."/>
        </authorList>
    </citation>
    <scope>NUCLEOTIDE SEQUENCE [LARGE SCALE GENOMIC DNA]</scope>
    <source>
        <strain evidence="11 12">BT189</strain>
    </source>
</reference>
<evidence type="ECO:0000313" key="12">
    <source>
        <dbReference type="Proteomes" id="UP000606003"/>
    </source>
</evidence>
<dbReference type="PROSITE" id="PS51012">
    <property type="entry name" value="ABC_TM2"/>
    <property type="match status" value="1"/>
</dbReference>
<evidence type="ECO:0000256" key="2">
    <source>
        <dbReference type="ARBA" id="ARBA00007783"/>
    </source>
</evidence>
<name>A0ABR8K0S0_9BACT</name>
<proteinExistence type="inferred from homology"/>
<sequence length="358" mass="39795">MSGRRRPAGQPIGCNRRHGVAERRHHACLGRHPQSVNLSTSPHCSLSGLADAPRRHELLRLYVNTDISTPPASSPAAEEPTYWTEIIEPQEGLFQLGLAAVWRYRDLVMLFVRRDFVASYKQTILGPIWIVAQPLLTTLMYLVIFGNIARLSTDGLPALLFYLSGVTIWNYFAQTLTATAAVFRDNAAIFGKVYFPRLAMPLSIVLSNLIRFAVQFALFLAVWGYYWVNTNTVHPNAYLLLLPVLVGLMGLLSLGIGMVFSALTTKYRDLAVLLGFGIQLAMYASPVIYPVSSVPAHYRWLLQANPITPIIETLRYGFLGSGTFSWHGLALSALLTVVILLLGVVIFNRTQRSFTDTV</sequence>
<feature type="domain" description="ABC transmembrane type-2" evidence="10">
    <location>
        <begin position="125"/>
        <end position="350"/>
    </location>
</feature>
<evidence type="ECO:0000256" key="1">
    <source>
        <dbReference type="ARBA" id="ARBA00004429"/>
    </source>
</evidence>
<keyword evidence="7 9" id="KW-1133">Transmembrane helix</keyword>
<evidence type="ECO:0000259" key="10">
    <source>
        <dbReference type="PROSITE" id="PS51012"/>
    </source>
</evidence>
<gene>
    <name evidence="11" type="ORF">IC234_21290</name>
</gene>
<dbReference type="Pfam" id="PF01061">
    <property type="entry name" value="ABC2_membrane"/>
    <property type="match status" value="1"/>
</dbReference>
<keyword evidence="6 9" id="KW-0812">Transmembrane</keyword>
<dbReference type="InterPro" id="IPR013525">
    <property type="entry name" value="ABC2_TM"/>
</dbReference>
<evidence type="ECO:0000256" key="3">
    <source>
        <dbReference type="ARBA" id="ARBA00022448"/>
    </source>
</evidence>
<comment type="similarity">
    <text evidence="2 9">Belongs to the ABC-2 integral membrane protein family.</text>
</comment>
<dbReference type="Proteomes" id="UP000606003">
    <property type="component" value="Unassembled WGS sequence"/>
</dbReference>
<keyword evidence="5" id="KW-0997">Cell inner membrane</keyword>
<comment type="subcellular location">
    <subcellularLocation>
        <location evidence="1">Cell inner membrane</location>
        <topology evidence="1">Multi-pass membrane protein</topology>
    </subcellularLocation>
    <subcellularLocation>
        <location evidence="9">Cell membrane</location>
        <topology evidence="9">Multi-pass membrane protein</topology>
    </subcellularLocation>
</comment>
<keyword evidence="3 9" id="KW-0813">Transport</keyword>
<evidence type="ECO:0000256" key="5">
    <source>
        <dbReference type="ARBA" id="ARBA00022519"/>
    </source>
</evidence>
<keyword evidence="8 9" id="KW-0472">Membrane</keyword>
<dbReference type="InterPro" id="IPR047817">
    <property type="entry name" value="ABC2_TM_bact-type"/>
</dbReference>
<feature type="transmembrane region" description="Helical" evidence="9">
    <location>
        <begin position="204"/>
        <end position="226"/>
    </location>
</feature>
<organism evidence="11 12">
    <name type="scientific">Hymenobacter armeniacus</name>
    <dbReference type="NCBI Taxonomy" id="2771358"/>
    <lineage>
        <taxon>Bacteria</taxon>
        <taxon>Pseudomonadati</taxon>
        <taxon>Bacteroidota</taxon>
        <taxon>Cytophagia</taxon>
        <taxon>Cytophagales</taxon>
        <taxon>Hymenobacteraceae</taxon>
        <taxon>Hymenobacter</taxon>
    </lineage>
</organism>
<keyword evidence="4 9" id="KW-1003">Cell membrane</keyword>
<accession>A0ABR8K0S0</accession>
<feature type="transmembrane region" description="Helical" evidence="9">
    <location>
        <begin position="160"/>
        <end position="183"/>
    </location>
</feature>
<feature type="transmembrane region" description="Helical" evidence="9">
    <location>
        <begin position="270"/>
        <end position="289"/>
    </location>
</feature>
<protein>
    <recommendedName>
        <fullName evidence="9">Transport permease protein</fullName>
    </recommendedName>
</protein>
<feature type="transmembrane region" description="Helical" evidence="9">
    <location>
        <begin position="324"/>
        <end position="347"/>
    </location>
</feature>
<evidence type="ECO:0000256" key="9">
    <source>
        <dbReference type="RuleBase" id="RU361157"/>
    </source>
</evidence>
<comment type="caution">
    <text evidence="11">The sequence shown here is derived from an EMBL/GenBank/DDBJ whole genome shotgun (WGS) entry which is preliminary data.</text>
</comment>
<dbReference type="PANTHER" id="PTHR30413">
    <property type="entry name" value="INNER MEMBRANE TRANSPORT PERMEASE"/>
    <property type="match status" value="1"/>
</dbReference>
<evidence type="ECO:0000256" key="8">
    <source>
        <dbReference type="ARBA" id="ARBA00023136"/>
    </source>
</evidence>
<feature type="transmembrane region" description="Helical" evidence="9">
    <location>
        <begin position="124"/>
        <end position="148"/>
    </location>
</feature>
<evidence type="ECO:0000256" key="6">
    <source>
        <dbReference type="ARBA" id="ARBA00022692"/>
    </source>
</evidence>
<evidence type="ECO:0000256" key="7">
    <source>
        <dbReference type="ARBA" id="ARBA00022989"/>
    </source>
</evidence>